<dbReference type="SMART" id="SM00387">
    <property type="entry name" value="HATPase_c"/>
    <property type="match status" value="1"/>
</dbReference>
<evidence type="ECO:0000259" key="11">
    <source>
        <dbReference type="PROSITE" id="PS50113"/>
    </source>
</evidence>
<evidence type="ECO:0000256" key="5">
    <source>
        <dbReference type="ARBA" id="ARBA00022741"/>
    </source>
</evidence>
<gene>
    <name evidence="12" type="ORF">HY912_23750</name>
</gene>
<evidence type="ECO:0000256" key="7">
    <source>
        <dbReference type="ARBA" id="ARBA00022840"/>
    </source>
</evidence>
<dbReference type="AlphaFoldDB" id="A0A9D6V8G7"/>
<dbReference type="InterPro" id="IPR000700">
    <property type="entry name" value="PAS-assoc_C"/>
</dbReference>
<dbReference type="EC" id="2.7.13.3" evidence="2"/>
<dbReference type="NCBIfam" id="TIGR00229">
    <property type="entry name" value="sensory_box"/>
    <property type="match status" value="2"/>
</dbReference>
<evidence type="ECO:0000259" key="10">
    <source>
        <dbReference type="PROSITE" id="PS50112"/>
    </source>
</evidence>
<dbReference type="PANTHER" id="PTHR43065">
    <property type="entry name" value="SENSOR HISTIDINE KINASE"/>
    <property type="match status" value="1"/>
</dbReference>
<dbReference type="CDD" id="cd00130">
    <property type="entry name" value="PAS"/>
    <property type="match status" value="2"/>
</dbReference>
<dbReference type="PRINTS" id="PR00344">
    <property type="entry name" value="BCTRLSENSOR"/>
</dbReference>
<dbReference type="InterPro" id="IPR036890">
    <property type="entry name" value="HATPase_C_sf"/>
</dbReference>
<keyword evidence="5" id="KW-0547">Nucleotide-binding</keyword>
<dbReference type="InterPro" id="IPR005467">
    <property type="entry name" value="His_kinase_dom"/>
</dbReference>
<proteinExistence type="predicted"/>
<keyword evidence="8" id="KW-0902">Two-component regulatory system</keyword>
<dbReference type="InterPro" id="IPR000014">
    <property type="entry name" value="PAS"/>
</dbReference>
<dbReference type="Pfam" id="PF01590">
    <property type="entry name" value="GAF"/>
    <property type="match status" value="1"/>
</dbReference>
<dbReference type="PROSITE" id="PS50112">
    <property type="entry name" value="PAS"/>
    <property type="match status" value="2"/>
</dbReference>
<evidence type="ECO:0000256" key="2">
    <source>
        <dbReference type="ARBA" id="ARBA00012438"/>
    </source>
</evidence>
<evidence type="ECO:0000256" key="6">
    <source>
        <dbReference type="ARBA" id="ARBA00022777"/>
    </source>
</evidence>
<dbReference type="InterPro" id="IPR003661">
    <property type="entry name" value="HisK_dim/P_dom"/>
</dbReference>
<dbReference type="Gene3D" id="3.30.565.10">
    <property type="entry name" value="Histidine kinase-like ATPase, C-terminal domain"/>
    <property type="match status" value="1"/>
</dbReference>
<reference evidence="12" key="1">
    <citation type="submission" date="2020-07" db="EMBL/GenBank/DDBJ databases">
        <title>Huge and variable diversity of episymbiotic CPR bacteria and DPANN archaea in groundwater ecosystems.</title>
        <authorList>
            <person name="He C.Y."/>
            <person name="Keren R."/>
            <person name="Whittaker M."/>
            <person name="Farag I.F."/>
            <person name="Doudna J."/>
            <person name="Cate J.H.D."/>
            <person name="Banfield J.F."/>
        </authorList>
    </citation>
    <scope>NUCLEOTIDE SEQUENCE</scope>
    <source>
        <strain evidence="12">NC_groundwater_1664_Pr3_B-0.1um_52_9</strain>
    </source>
</reference>
<evidence type="ECO:0000256" key="8">
    <source>
        <dbReference type="ARBA" id="ARBA00023012"/>
    </source>
</evidence>
<keyword evidence="3" id="KW-0597">Phosphoprotein</keyword>
<dbReference type="PROSITE" id="PS50113">
    <property type="entry name" value="PAC"/>
    <property type="match status" value="1"/>
</dbReference>
<evidence type="ECO:0000256" key="4">
    <source>
        <dbReference type="ARBA" id="ARBA00022679"/>
    </source>
</evidence>
<name>A0A9D6V8G7_9BACT</name>
<dbReference type="CDD" id="cd00082">
    <property type="entry name" value="HisKA"/>
    <property type="match status" value="1"/>
</dbReference>
<feature type="domain" description="Histidine kinase" evidence="9">
    <location>
        <begin position="452"/>
        <end position="690"/>
    </location>
</feature>
<dbReference type="GO" id="GO:0000155">
    <property type="term" value="F:phosphorelay sensor kinase activity"/>
    <property type="evidence" value="ECO:0007669"/>
    <property type="project" value="InterPro"/>
</dbReference>
<dbReference type="Proteomes" id="UP000807825">
    <property type="component" value="Unassembled WGS sequence"/>
</dbReference>
<dbReference type="InterPro" id="IPR003594">
    <property type="entry name" value="HATPase_dom"/>
</dbReference>
<sequence length="690" mass="77164">MREPQSDSLRFASGFVAAEGEGDAQVLESLLDAMPEMVVYHDDNLNVIWANRAAAEFVGLKPEEMAGKRFFDVACRYEEPCEGCPVVRGPSSEHIEVIESNLLIGRLYFTRSYPISCREKKLPGRLIVAQDISSLRNRYSVTDVLNLISEVFHSPKSLSDICEELIKTIVRKFNYPYGVITIYDDKSDEVVVLGEIDLSGKFLPLVKRQPPFRCFSWKVMNDGKTINVTGLSKTDDFPGYVLKEAGVETILAVPLNVEGHAIGAIVLGDIIERLETNLMIDALQAVANRLGAEIQRKQIEETLREERKFTTAVLNNAGPLILVMDNEGRIVLFNKACEQLTGYSYKEAVGSLIWDFIVIPKEGAVIKSIFPFTADKKLPSSFENFWITRDGQRRLISWSNSIMGDAREINVHIVSIGIDITDKRRAEAEAELRRRQLLEADKMASLGVMASGVAHEINNPNNFIMMNAPILRQVWEDVLPILDKYYEECGDFTVSNIPYSEMREEIPKLFDGMQEGSKRIRQIIMSMKNYAKRDPSGVTQCININDVIVAALELMSHQIKESTRSIVVDCAQDLPFVGGTPQRLEQVVVNLIQNACQALPDRNKGISIKTSYDKRKDQVVVCVTDEGIGIKPEHLDHVFDPFFTTKIDVGGTGLGLSVCAGIVKEHHGRLEFESELGNGTKAFLSLPVMH</sequence>
<dbReference type="InterPro" id="IPR035965">
    <property type="entry name" value="PAS-like_dom_sf"/>
</dbReference>
<dbReference type="PANTHER" id="PTHR43065:SF42">
    <property type="entry name" value="TWO-COMPONENT SENSOR PPRA"/>
    <property type="match status" value="1"/>
</dbReference>
<keyword evidence="7" id="KW-0067">ATP-binding</keyword>
<feature type="domain" description="PAS" evidence="10">
    <location>
        <begin position="306"/>
        <end position="350"/>
    </location>
</feature>
<dbReference type="Gene3D" id="1.10.287.130">
    <property type="match status" value="1"/>
</dbReference>
<dbReference type="InterPro" id="IPR004358">
    <property type="entry name" value="Sig_transdc_His_kin-like_C"/>
</dbReference>
<evidence type="ECO:0000259" key="9">
    <source>
        <dbReference type="PROSITE" id="PS50109"/>
    </source>
</evidence>
<organism evidence="12 13">
    <name type="scientific">Desulfomonile tiedjei</name>
    <dbReference type="NCBI Taxonomy" id="2358"/>
    <lineage>
        <taxon>Bacteria</taxon>
        <taxon>Pseudomonadati</taxon>
        <taxon>Thermodesulfobacteriota</taxon>
        <taxon>Desulfomonilia</taxon>
        <taxon>Desulfomonilales</taxon>
        <taxon>Desulfomonilaceae</taxon>
        <taxon>Desulfomonile</taxon>
    </lineage>
</organism>
<dbReference type="Pfam" id="PF02518">
    <property type="entry name" value="HATPase_c"/>
    <property type="match status" value="1"/>
</dbReference>
<protein>
    <recommendedName>
        <fullName evidence="2">histidine kinase</fullName>
        <ecNumber evidence="2">2.7.13.3</ecNumber>
    </recommendedName>
</protein>
<keyword evidence="6" id="KW-0418">Kinase</keyword>
<keyword evidence="4" id="KW-0808">Transferase</keyword>
<dbReference type="Gene3D" id="3.30.450.20">
    <property type="entry name" value="PAS domain"/>
    <property type="match status" value="2"/>
</dbReference>
<dbReference type="InterPro" id="IPR003018">
    <property type="entry name" value="GAF"/>
</dbReference>
<comment type="caution">
    <text evidence="12">The sequence shown here is derived from an EMBL/GenBank/DDBJ whole genome shotgun (WGS) entry which is preliminary data.</text>
</comment>
<evidence type="ECO:0000313" key="13">
    <source>
        <dbReference type="Proteomes" id="UP000807825"/>
    </source>
</evidence>
<dbReference type="EMBL" id="JACRDE010000618">
    <property type="protein sequence ID" value="MBI5252520.1"/>
    <property type="molecule type" value="Genomic_DNA"/>
</dbReference>
<evidence type="ECO:0000256" key="1">
    <source>
        <dbReference type="ARBA" id="ARBA00000085"/>
    </source>
</evidence>
<dbReference type="SMART" id="SM00091">
    <property type="entry name" value="PAS"/>
    <property type="match status" value="2"/>
</dbReference>
<dbReference type="Gene3D" id="3.30.450.40">
    <property type="match status" value="1"/>
</dbReference>
<dbReference type="Pfam" id="PF13188">
    <property type="entry name" value="PAS_8"/>
    <property type="match status" value="1"/>
</dbReference>
<dbReference type="SUPFAM" id="SSF55781">
    <property type="entry name" value="GAF domain-like"/>
    <property type="match status" value="1"/>
</dbReference>
<accession>A0A9D6V8G7</accession>
<dbReference type="SUPFAM" id="SSF55785">
    <property type="entry name" value="PYP-like sensor domain (PAS domain)"/>
    <property type="match status" value="2"/>
</dbReference>
<dbReference type="SMART" id="SM00065">
    <property type="entry name" value="GAF"/>
    <property type="match status" value="1"/>
</dbReference>
<feature type="domain" description="PAS" evidence="10">
    <location>
        <begin position="23"/>
        <end position="68"/>
    </location>
</feature>
<dbReference type="InterPro" id="IPR013767">
    <property type="entry name" value="PAS_fold"/>
</dbReference>
<evidence type="ECO:0000313" key="12">
    <source>
        <dbReference type="EMBL" id="MBI5252520.1"/>
    </source>
</evidence>
<dbReference type="SUPFAM" id="SSF55874">
    <property type="entry name" value="ATPase domain of HSP90 chaperone/DNA topoisomerase II/histidine kinase"/>
    <property type="match status" value="1"/>
</dbReference>
<feature type="domain" description="PAC" evidence="11">
    <location>
        <begin position="380"/>
        <end position="432"/>
    </location>
</feature>
<dbReference type="Pfam" id="PF00989">
    <property type="entry name" value="PAS"/>
    <property type="match status" value="1"/>
</dbReference>
<comment type="catalytic activity">
    <reaction evidence="1">
        <text>ATP + protein L-histidine = ADP + protein N-phospho-L-histidine.</text>
        <dbReference type="EC" id="2.7.13.3"/>
    </reaction>
</comment>
<dbReference type="PROSITE" id="PS50109">
    <property type="entry name" value="HIS_KIN"/>
    <property type="match status" value="1"/>
</dbReference>
<dbReference type="InterPro" id="IPR029016">
    <property type="entry name" value="GAF-like_dom_sf"/>
</dbReference>
<evidence type="ECO:0000256" key="3">
    <source>
        <dbReference type="ARBA" id="ARBA00022553"/>
    </source>
</evidence>